<dbReference type="EMBL" id="CAADRP010001631">
    <property type="protein sequence ID" value="VFU46017.1"/>
    <property type="molecule type" value="Genomic_DNA"/>
</dbReference>
<keyword evidence="3 6" id="KW-0805">Transcription regulation</keyword>
<evidence type="ECO:0000259" key="7">
    <source>
        <dbReference type="PROSITE" id="PS51754"/>
    </source>
</evidence>
<evidence type="ECO:0000256" key="2">
    <source>
        <dbReference type="ARBA" id="ARBA00022491"/>
    </source>
</evidence>
<proteinExistence type="predicted"/>
<evidence type="ECO:0000256" key="1">
    <source>
        <dbReference type="ARBA" id="ARBA00004123"/>
    </source>
</evidence>
<dbReference type="InterPro" id="IPR006458">
    <property type="entry name" value="Ovate_C"/>
</dbReference>
<protein>
    <recommendedName>
        <fullName evidence="6">Transcription repressor</fullName>
    </recommendedName>
    <alternativeName>
        <fullName evidence="6">Ovate family protein</fullName>
    </alternativeName>
</protein>
<evidence type="ECO:0000313" key="8">
    <source>
        <dbReference type="EMBL" id="VFU46017.1"/>
    </source>
</evidence>
<dbReference type="GO" id="GO:0045892">
    <property type="term" value="P:negative regulation of DNA-templated transcription"/>
    <property type="evidence" value="ECO:0007669"/>
    <property type="project" value="UniProtKB-UniRule"/>
</dbReference>
<dbReference type="PROSITE" id="PS51754">
    <property type="entry name" value="OVATE"/>
    <property type="match status" value="1"/>
</dbReference>
<dbReference type="InterPro" id="IPR038933">
    <property type="entry name" value="Ovate"/>
</dbReference>
<keyword evidence="4 6" id="KW-0804">Transcription</keyword>
<comment type="subcellular location">
    <subcellularLocation>
        <location evidence="1 6">Nucleus</location>
    </subcellularLocation>
</comment>
<dbReference type="PANTHER" id="PTHR33057:SF70">
    <property type="entry name" value="TRANSCRIPTION REPRESSOR-RELATED"/>
    <property type="match status" value="1"/>
</dbReference>
<evidence type="ECO:0000256" key="4">
    <source>
        <dbReference type="ARBA" id="ARBA00023163"/>
    </source>
</evidence>
<accession>A0A6N2LZV1</accession>
<evidence type="ECO:0000256" key="5">
    <source>
        <dbReference type="ARBA" id="ARBA00023242"/>
    </source>
</evidence>
<sequence length="110" mass="13364">MNRIPIKFQIEPEAEEAIRLCLLFKRSVAVEKDSDDPYLDFRHSMLQMILEKQIYSKDDLRQLLDCFLQLNSWGYYQSFHRDLEWSLLDEIQSLYRFRETSTLLLWLLVT</sequence>
<organism evidence="8">
    <name type="scientific">Salix viminalis</name>
    <name type="common">Common osier</name>
    <name type="synonym">Basket willow</name>
    <dbReference type="NCBI Taxonomy" id="40686"/>
    <lineage>
        <taxon>Eukaryota</taxon>
        <taxon>Viridiplantae</taxon>
        <taxon>Streptophyta</taxon>
        <taxon>Embryophyta</taxon>
        <taxon>Tracheophyta</taxon>
        <taxon>Spermatophyta</taxon>
        <taxon>Magnoliopsida</taxon>
        <taxon>eudicotyledons</taxon>
        <taxon>Gunneridae</taxon>
        <taxon>Pentapetalae</taxon>
        <taxon>rosids</taxon>
        <taxon>fabids</taxon>
        <taxon>Malpighiales</taxon>
        <taxon>Salicaceae</taxon>
        <taxon>Saliceae</taxon>
        <taxon>Salix</taxon>
    </lineage>
</organism>
<keyword evidence="5 6" id="KW-0539">Nucleus</keyword>
<feature type="domain" description="OVATE" evidence="7">
    <location>
        <begin position="30"/>
        <end position="89"/>
    </location>
</feature>
<keyword evidence="2 6" id="KW-0678">Repressor</keyword>
<dbReference type="PANTHER" id="PTHR33057">
    <property type="entry name" value="TRANSCRIPTION REPRESSOR OFP7-RELATED"/>
    <property type="match status" value="1"/>
</dbReference>
<dbReference type="GO" id="GO:0005634">
    <property type="term" value="C:nucleus"/>
    <property type="evidence" value="ECO:0007669"/>
    <property type="project" value="UniProtKB-SubCell"/>
</dbReference>
<dbReference type="AlphaFoldDB" id="A0A6N2LZV1"/>
<dbReference type="NCBIfam" id="TIGR01568">
    <property type="entry name" value="A_thal_3678"/>
    <property type="match status" value="1"/>
</dbReference>
<reference evidence="8" key="1">
    <citation type="submission" date="2019-03" db="EMBL/GenBank/DDBJ databases">
        <authorList>
            <person name="Mank J."/>
            <person name="Almeida P."/>
        </authorList>
    </citation>
    <scope>NUCLEOTIDE SEQUENCE</scope>
    <source>
        <strain evidence="8">78183</strain>
    </source>
</reference>
<gene>
    <name evidence="8" type="ORF">SVIM_LOCUS290320</name>
</gene>
<evidence type="ECO:0000256" key="3">
    <source>
        <dbReference type="ARBA" id="ARBA00023015"/>
    </source>
</evidence>
<evidence type="ECO:0000256" key="6">
    <source>
        <dbReference type="RuleBase" id="RU367028"/>
    </source>
</evidence>
<comment type="function">
    <text evidence="6">Transcriptional repressor that regulates multiple aspects of plant growth and development.</text>
</comment>
<dbReference type="Pfam" id="PF04844">
    <property type="entry name" value="Ovate"/>
    <property type="match status" value="1"/>
</dbReference>
<name>A0A6N2LZV1_SALVM</name>